<evidence type="ECO:0000313" key="5">
    <source>
        <dbReference type="EMBL" id="MUN36087.1"/>
    </source>
</evidence>
<dbReference type="AlphaFoldDB" id="A0A7K1KVL0"/>
<keyword evidence="6" id="KW-1185">Reference proteome</keyword>
<reference evidence="5 6" key="1">
    <citation type="submission" date="2019-11" db="EMBL/GenBank/DDBJ databases">
        <authorList>
            <person name="Cao P."/>
        </authorList>
    </citation>
    <scope>NUCLEOTIDE SEQUENCE [LARGE SCALE GENOMIC DNA]</scope>
    <source>
        <strain evidence="5 6">NEAU-AAG5</strain>
    </source>
</reference>
<dbReference type="EMBL" id="WOFH01000002">
    <property type="protein sequence ID" value="MUN36087.1"/>
    <property type="molecule type" value="Genomic_DNA"/>
</dbReference>
<dbReference type="SUPFAM" id="SSF51735">
    <property type="entry name" value="NAD(P)-binding Rossmann-fold domains"/>
    <property type="match status" value="1"/>
</dbReference>
<dbReference type="GO" id="GO:0016491">
    <property type="term" value="F:oxidoreductase activity"/>
    <property type="evidence" value="ECO:0007669"/>
    <property type="project" value="UniProtKB-KW"/>
</dbReference>
<dbReference type="InterPro" id="IPR048666">
    <property type="entry name" value="RedAm-like_C"/>
</dbReference>
<accession>A0A7K1KVL0</accession>
<comment type="caution">
    <text evidence="5">The sequence shown here is derived from an EMBL/GenBank/DDBJ whole genome shotgun (WGS) entry which is preliminary data.</text>
</comment>
<evidence type="ECO:0000256" key="1">
    <source>
        <dbReference type="ARBA" id="ARBA00009080"/>
    </source>
</evidence>
<feature type="domain" description="6-phosphogluconate dehydrogenase NADP-binding" evidence="3">
    <location>
        <begin position="14"/>
        <end position="163"/>
    </location>
</feature>
<dbReference type="PANTHER" id="PTHR43580:SF2">
    <property type="entry name" value="CYTOKINE-LIKE NUCLEAR FACTOR N-PAC"/>
    <property type="match status" value="1"/>
</dbReference>
<sequence length="302" mass="31397">MADKESSISGDTEVTVLGLGPMGTALAAAFLDKGRGLTVWNRTPAKADGLVARGARRADTVAEAVAASPVTIVCLNDYAAFHRVLDPVGAGALAGRTLVNLNSGTPAEARAAAAWADGRGVGYLDGAIMVPPVLVGRPESVLLYSGPREVFDRYEPTLGLLGDSRLLGADPGLAVLLNTALLGMMYATLNGFLHAAALAGSADMSATEFADLALGWFMPVVLSPASLAEQAPNLDKGAYPGDFGTMTMNLNALEHIARTSVEQGVHAELPALMRELAERAIAQGRGAENYFAMFEVFKTPGR</sequence>
<gene>
    <name evidence="5" type="ORF">GNZ18_05665</name>
</gene>
<dbReference type="PANTHER" id="PTHR43580">
    <property type="entry name" value="OXIDOREDUCTASE GLYR1-RELATED"/>
    <property type="match status" value="1"/>
</dbReference>
<feature type="domain" description="NADPH-dependent reductive aminase-like C-terminal" evidence="4">
    <location>
        <begin position="170"/>
        <end position="298"/>
    </location>
</feature>
<dbReference type="InterPro" id="IPR006115">
    <property type="entry name" value="6PGDH_NADP-bd"/>
</dbReference>
<dbReference type="Pfam" id="PF03446">
    <property type="entry name" value="NAD_binding_2"/>
    <property type="match status" value="1"/>
</dbReference>
<dbReference type="InterPro" id="IPR015815">
    <property type="entry name" value="HIBADH-related"/>
</dbReference>
<protein>
    <submittedName>
        <fullName evidence="5">NAD(P)-dependent oxidoreductase</fullName>
    </submittedName>
</protein>
<name>A0A7K1KVL0_9ACTN</name>
<evidence type="ECO:0000313" key="6">
    <source>
        <dbReference type="Proteomes" id="UP000432015"/>
    </source>
</evidence>
<dbReference type="PIRSF" id="PIRSF000103">
    <property type="entry name" value="HIBADH"/>
    <property type="match status" value="1"/>
</dbReference>
<dbReference type="GO" id="GO:0050661">
    <property type="term" value="F:NADP binding"/>
    <property type="evidence" value="ECO:0007669"/>
    <property type="project" value="InterPro"/>
</dbReference>
<dbReference type="Proteomes" id="UP000432015">
    <property type="component" value="Unassembled WGS sequence"/>
</dbReference>
<dbReference type="Gene3D" id="1.10.1040.10">
    <property type="entry name" value="N-(1-d-carboxylethyl)-l-norvaline Dehydrogenase, domain 2"/>
    <property type="match status" value="1"/>
</dbReference>
<evidence type="ECO:0000256" key="2">
    <source>
        <dbReference type="ARBA" id="ARBA00023002"/>
    </source>
</evidence>
<organism evidence="5 6">
    <name type="scientific">Actinomadura litoris</name>
    <dbReference type="NCBI Taxonomy" id="2678616"/>
    <lineage>
        <taxon>Bacteria</taxon>
        <taxon>Bacillati</taxon>
        <taxon>Actinomycetota</taxon>
        <taxon>Actinomycetes</taxon>
        <taxon>Streptosporangiales</taxon>
        <taxon>Thermomonosporaceae</taxon>
        <taxon>Actinomadura</taxon>
    </lineage>
</organism>
<proteinExistence type="inferred from homology"/>
<comment type="similarity">
    <text evidence="1">Belongs to the HIBADH-related family.</text>
</comment>
<keyword evidence="2" id="KW-0560">Oxidoreductase</keyword>
<dbReference type="Gene3D" id="3.40.50.720">
    <property type="entry name" value="NAD(P)-binding Rossmann-like Domain"/>
    <property type="match status" value="1"/>
</dbReference>
<evidence type="ECO:0000259" key="4">
    <source>
        <dbReference type="Pfam" id="PF21761"/>
    </source>
</evidence>
<dbReference type="InterPro" id="IPR013328">
    <property type="entry name" value="6PGD_dom2"/>
</dbReference>
<dbReference type="Pfam" id="PF21761">
    <property type="entry name" value="RedAm-like_C"/>
    <property type="match status" value="1"/>
</dbReference>
<dbReference type="InterPro" id="IPR051265">
    <property type="entry name" value="HIBADH-related_NP60_sf"/>
</dbReference>
<dbReference type="RefSeq" id="WP_156215031.1">
    <property type="nucleotide sequence ID" value="NZ_WOFH01000002.1"/>
</dbReference>
<dbReference type="InterPro" id="IPR036291">
    <property type="entry name" value="NAD(P)-bd_dom_sf"/>
</dbReference>
<evidence type="ECO:0000259" key="3">
    <source>
        <dbReference type="Pfam" id="PF03446"/>
    </source>
</evidence>